<dbReference type="Proteomes" id="UP001141619">
    <property type="component" value="Unassembled WGS sequence"/>
</dbReference>
<dbReference type="InterPro" id="IPR003680">
    <property type="entry name" value="Flavodoxin_fold"/>
</dbReference>
<dbReference type="PANTHER" id="PTHR10204">
    <property type="entry name" value="NAD P H OXIDOREDUCTASE-RELATED"/>
    <property type="match status" value="1"/>
</dbReference>
<dbReference type="PANTHER" id="PTHR10204:SF34">
    <property type="entry name" value="NAD(P)H DEHYDROGENASE [QUINONE] 1 ISOFORM 1"/>
    <property type="match status" value="1"/>
</dbReference>
<evidence type="ECO:0000256" key="1">
    <source>
        <dbReference type="ARBA" id="ARBA00006252"/>
    </source>
</evidence>
<dbReference type="Pfam" id="PF02525">
    <property type="entry name" value="Flavodoxin_2"/>
    <property type="match status" value="1"/>
</dbReference>
<reference evidence="4" key="1">
    <citation type="submission" date="2022-08" db="EMBL/GenBank/DDBJ databases">
        <authorList>
            <person name="Vandamme P."/>
            <person name="Hettiarachchi A."/>
            <person name="Peeters C."/>
            <person name="Cnockaert M."/>
            <person name="Carlier A."/>
        </authorList>
    </citation>
    <scope>NUCLEOTIDE SEQUENCE</scope>
    <source>
        <strain evidence="4">LMG 31809</strain>
    </source>
</reference>
<evidence type="ECO:0000256" key="2">
    <source>
        <dbReference type="ARBA" id="ARBA00023002"/>
    </source>
</evidence>
<dbReference type="GO" id="GO:0003955">
    <property type="term" value="F:NAD(P)H dehydrogenase (quinone) activity"/>
    <property type="evidence" value="ECO:0007669"/>
    <property type="project" value="TreeGrafter"/>
</dbReference>
<evidence type="ECO:0000313" key="5">
    <source>
        <dbReference type="Proteomes" id="UP001141619"/>
    </source>
</evidence>
<gene>
    <name evidence="4" type="ORF">NYP16_02615</name>
</gene>
<dbReference type="EMBL" id="JANWOI010000001">
    <property type="protein sequence ID" value="MDA5192851.1"/>
    <property type="molecule type" value="Genomic_DNA"/>
</dbReference>
<dbReference type="Gene3D" id="3.40.50.360">
    <property type="match status" value="1"/>
</dbReference>
<evidence type="ECO:0000313" key="4">
    <source>
        <dbReference type="EMBL" id="MDA5192851.1"/>
    </source>
</evidence>
<keyword evidence="5" id="KW-1185">Reference proteome</keyword>
<organism evidence="4 5">
    <name type="scientific">Govanella unica</name>
    <dbReference type="NCBI Taxonomy" id="2975056"/>
    <lineage>
        <taxon>Bacteria</taxon>
        <taxon>Pseudomonadati</taxon>
        <taxon>Pseudomonadota</taxon>
        <taxon>Alphaproteobacteria</taxon>
        <taxon>Emcibacterales</taxon>
        <taxon>Govanellaceae</taxon>
        <taxon>Govanella</taxon>
    </lineage>
</organism>
<comment type="caution">
    <text evidence="4">The sequence shown here is derived from an EMBL/GenBank/DDBJ whole genome shotgun (WGS) entry which is preliminary data.</text>
</comment>
<proteinExistence type="inferred from homology"/>
<reference evidence="4" key="2">
    <citation type="journal article" date="2023" name="Syst. Appl. Microbiol.">
        <title>Govania unica gen. nov., sp. nov., a rare biosphere bacterium that represents a novel family in the class Alphaproteobacteria.</title>
        <authorList>
            <person name="Vandamme P."/>
            <person name="Peeters C."/>
            <person name="Hettiarachchi A."/>
            <person name="Cnockaert M."/>
            <person name="Carlier A."/>
        </authorList>
    </citation>
    <scope>NUCLEOTIDE SEQUENCE</scope>
    <source>
        <strain evidence="4">LMG 31809</strain>
    </source>
</reference>
<accession>A0A9X3TW67</accession>
<feature type="domain" description="Flavodoxin-like fold" evidence="3">
    <location>
        <begin position="4"/>
        <end position="175"/>
    </location>
</feature>
<name>A0A9X3TW67_9PROT</name>
<dbReference type="AlphaFoldDB" id="A0A9X3TW67"/>
<dbReference type="GO" id="GO:0005829">
    <property type="term" value="C:cytosol"/>
    <property type="evidence" value="ECO:0007669"/>
    <property type="project" value="TreeGrafter"/>
</dbReference>
<dbReference type="InterPro" id="IPR029039">
    <property type="entry name" value="Flavoprotein-like_sf"/>
</dbReference>
<evidence type="ECO:0000259" key="3">
    <source>
        <dbReference type="Pfam" id="PF02525"/>
    </source>
</evidence>
<dbReference type="SUPFAM" id="SSF52218">
    <property type="entry name" value="Flavoproteins"/>
    <property type="match status" value="1"/>
</dbReference>
<dbReference type="InterPro" id="IPR051545">
    <property type="entry name" value="NAD(P)H_dehydrogenase_qn"/>
</dbReference>
<sequence length="194" mass="21870">MARHITIIQGHPDAEGGHLCHTLADSYADAAVAAGHEVRRIDVALIEFPILRSQADYQSQHAPPNLGEAQEDILWADHLVLVFPLWLGSLPALFKAFLEQVLRPGFAFAYDRNNIPKRLLHGRSARVVVTMGMPAWAYRWYFRSHALRALEHNILRFVGIKPVRTMLCGLVESASDRTFRGWIKDMAKHGTRGD</sequence>
<keyword evidence="2" id="KW-0560">Oxidoreductase</keyword>
<dbReference type="RefSeq" id="WP_274942552.1">
    <property type="nucleotide sequence ID" value="NZ_JANWOI010000001.1"/>
</dbReference>
<protein>
    <submittedName>
        <fullName evidence="4">NAD(P)H-dependent oxidoreductase</fullName>
    </submittedName>
</protein>
<comment type="similarity">
    <text evidence="1">Belongs to the NAD(P)H dehydrogenase (quinone) family.</text>
</comment>